<name>W7TMN3_9STRA</name>
<dbReference type="Proteomes" id="UP000019335">
    <property type="component" value="Unassembled WGS sequence"/>
</dbReference>
<feature type="domain" description="DUF2059" evidence="2">
    <location>
        <begin position="95"/>
        <end position="141"/>
    </location>
</feature>
<dbReference type="OrthoDB" id="186617at2759"/>
<evidence type="ECO:0000259" key="2">
    <source>
        <dbReference type="Pfam" id="PF09832"/>
    </source>
</evidence>
<feature type="signal peptide" evidence="1">
    <location>
        <begin position="1"/>
        <end position="28"/>
    </location>
</feature>
<dbReference type="InterPro" id="IPR018637">
    <property type="entry name" value="DUF2059"/>
</dbReference>
<keyword evidence="4" id="KW-1185">Reference proteome</keyword>
<dbReference type="Pfam" id="PF09832">
    <property type="entry name" value="DUF2059"/>
    <property type="match status" value="1"/>
</dbReference>
<evidence type="ECO:0000313" key="4">
    <source>
        <dbReference type="Proteomes" id="UP000019335"/>
    </source>
</evidence>
<protein>
    <recommendedName>
        <fullName evidence="2">DUF2059 domain-containing protein</fullName>
    </recommendedName>
</protein>
<evidence type="ECO:0000313" key="3">
    <source>
        <dbReference type="EMBL" id="EWM21949.1"/>
    </source>
</evidence>
<organism evidence="3 4">
    <name type="scientific">Nannochloropsis gaditana</name>
    <dbReference type="NCBI Taxonomy" id="72520"/>
    <lineage>
        <taxon>Eukaryota</taxon>
        <taxon>Sar</taxon>
        <taxon>Stramenopiles</taxon>
        <taxon>Ochrophyta</taxon>
        <taxon>Eustigmatophyceae</taxon>
        <taxon>Eustigmatales</taxon>
        <taxon>Monodopsidaceae</taxon>
        <taxon>Nannochloropsis</taxon>
    </lineage>
</organism>
<evidence type="ECO:0000256" key="1">
    <source>
        <dbReference type="SAM" id="SignalP"/>
    </source>
</evidence>
<dbReference type="AlphaFoldDB" id="W7TMN3"/>
<proteinExistence type="predicted"/>
<reference evidence="3 4" key="1">
    <citation type="journal article" date="2014" name="Mol. Plant">
        <title>Chromosome Scale Genome Assembly and Transcriptome Profiling of Nannochloropsis gaditana in Nitrogen Depletion.</title>
        <authorList>
            <person name="Corteggiani Carpinelli E."/>
            <person name="Telatin A."/>
            <person name="Vitulo N."/>
            <person name="Forcato C."/>
            <person name="D'Angelo M."/>
            <person name="Schiavon R."/>
            <person name="Vezzi A."/>
            <person name="Giacometti G.M."/>
            <person name="Morosinotto T."/>
            <person name="Valle G."/>
        </authorList>
    </citation>
    <scope>NUCLEOTIDE SEQUENCE [LARGE SCALE GENOMIC DNA]</scope>
    <source>
        <strain evidence="3 4">B-31</strain>
    </source>
</reference>
<keyword evidence="1" id="KW-0732">Signal</keyword>
<dbReference type="EMBL" id="AZIL01002345">
    <property type="protein sequence ID" value="EWM21949.1"/>
    <property type="molecule type" value="Genomic_DNA"/>
</dbReference>
<gene>
    <name evidence="3" type="ORF">Naga_100157g7</name>
</gene>
<comment type="caution">
    <text evidence="3">The sequence shown here is derived from an EMBL/GenBank/DDBJ whole genome shotgun (WGS) entry which is preliminary data.</text>
</comment>
<accession>W7TMN3</accession>
<sequence>MASRLVHVSLALGTTLLILCLSMTMVGALKDTVKNRMKLADQYIFENPVEENMEGMARQHMLKMPDPKEREQLMRNLETLDMDHVRRITRHAMVKHFTTEELEFLINMYSTSVGKSVMAKIGAYSAELGPQIQEVMMPVMESNVEFYQEQERRAKRGELNDLPETIKLPPQSQKLKDGVYMGNGLSNAQREEM</sequence>
<feature type="chain" id="PRO_5004900999" description="DUF2059 domain-containing protein" evidence="1">
    <location>
        <begin position="29"/>
        <end position="193"/>
    </location>
</feature>